<sequence>MVLRNNAGPTNERANKIRLNLWDRGPPMTGSRTTGWEIVSNNDSEDSKVPKDKLISAVATLSNFNGQGFGKCQTESGNVKPADFCVLKKN</sequence>
<name>A0A5E4M573_9HEMI</name>
<evidence type="ECO:0000313" key="3">
    <source>
        <dbReference type="Proteomes" id="UP000325440"/>
    </source>
</evidence>
<organism evidence="2 3">
    <name type="scientific">Cinara cedri</name>
    <dbReference type="NCBI Taxonomy" id="506608"/>
    <lineage>
        <taxon>Eukaryota</taxon>
        <taxon>Metazoa</taxon>
        <taxon>Ecdysozoa</taxon>
        <taxon>Arthropoda</taxon>
        <taxon>Hexapoda</taxon>
        <taxon>Insecta</taxon>
        <taxon>Pterygota</taxon>
        <taxon>Neoptera</taxon>
        <taxon>Paraneoptera</taxon>
        <taxon>Hemiptera</taxon>
        <taxon>Sternorrhyncha</taxon>
        <taxon>Aphidomorpha</taxon>
        <taxon>Aphidoidea</taxon>
        <taxon>Aphididae</taxon>
        <taxon>Lachninae</taxon>
        <taxon>Cinara</taxon>
    </lineage>
</organism>
<dbReference type="EMBL" id="CABPRJ010000031">
    <property type="protein sequence ID" value="VVC26384.1"/>
    <property type="molecule type" value="Genomic_DNA"/>
</dbReference>
<keyword evidence="3" id="KW-1185">Reference proteome</keyword>
<proteinExistence type="predicted"/>
<feature type="compositionally biased region" description="Polar residues" evidence="1">
    <location>
        <begin position="30"/>
        <end position="42"/>
    </location>
</feature>
<feature type="region of interest" description="Disordered" evidence="1">
    <location>
        <begin position="21"/>
        <end position="48"/>
    </location>
</feature>
<evidence type="ECO:0000256" key="1">
    <source>
        <dbReference type="SAM" id="MobiDB-lite"/>
    </source>
</evidence>
<dbReference type="Proteomes" id="UP000325440">
    <property type="component" value="Unassembled WGS sequence"/>
</dbReference>
<protein>
    <submittedName>
        <fullName evidence="2">Uncharacterized protein</fullName>
    </submittedName>
</protein>
<evidence type="ECO:0000313" key="2">
    <source>
        <dbReference type="EMBL" id="VVC26384.1"/>
    </source>
</evidence>
<accession>A0A5E4M573</accession>
<reference evidence="2 3" key="1">
    <citation type="submission" date="2019-08" db="EMBL/GenBank/DDBJ databases">
        <authorList>
            <person name="Alioto T."/>
            <person name="Alioto T."/>
            <person name="Gomez Garrido J."/>
        </authorList>
    </citation>
    <scope>NUCLEOTIDE SEQUENCE [LARGE SCALE GENOMIC DNA]</scope>
</reference>
<gene>
    <name evidence="2" type="ORF">CINCED_3A000582</name>
</gene>
<dbReference type="AlphaFoldDB" id="A0A5E4M573"/>